<dbReference type="GO" id="GO:0032259">
    <property type="term" value="P:methylation"/>
    <property type="evidence" value="ECO:0007669"/>
    <property type="project" value="UniProtKB-KW"/>
</dbReference>
<dbReference type="EMBL" id="KN847043">
    <property type="protein sequence ID" value="KIW27469.1"/>
    <property type="molecule type" value="Genomic_DNA"/>
</dbReference>
<keyword evidence="4 5" id="KW-0949">S-adenosyl-L-methionine</keyword>
<dbReference type="OrthoDB" id="414133at2759"/>
<evidence type="ECO:0000313" key="6">
    <source>
        <dbReference type="EMBL" id="KIW27469.1"/>
    </source>
</evidence>
<dbReference type="VEuPathDB" id="FungiDB:PV07_07203"/>
<dbReference type="Gene3D" id="3.90.120.10">
    <property type="entry name" value="DNA Methylase, subunit A, domain 2"/>
    <property type="match status" value="1"/>
</dbReference>
<sequence length="581" mass="66187">MYPFGGVAAYQNRNLWVQARAHQPRTSHPLFRYPNFRDHLPELHDSGHKEVIVLDDDDSDEEFVVTASQEPQRRKVVDINQVQRVARGPLSLLPGRDVELRDQSFIRIVEYLPDTEDGECIRGHRLLYQNHWELLMPERQHELVQLVKINDEMEVEDTTSTVHVSQVVRNCTVIFTNRAYNDLQYEKHVEKYTGDKTDQAVYFCRYTSADRNVSTEHGDPKGPPLAGRIERLWANQTDDGALATPQGLVEFRIPDSELRRQWRETERSKSRRYTFGDAFSGAGGTSLGAFQAGLKLKVAVDFDERAIETYKRNFNLSGTEVLEEDVADFINRAAISGDRYVVDFLHMSPPCQPFCGANRNPNLEKNERDMDSFSKVPGLLEVCKPRIVTLEEAKSLTDIDKRGHFRNLICWFIEKGYSIQWKAVELSRYGVPQTRNRTIIIASGPGERLPAFVQPTHGTEPGLEPFPSIIGAIGAIPPNARHQDEIPEMRTPRTPYSGEGLCATIMTSVKGHHFHPYGYRRFSIREYACLQTFPLFFVFSGTIHEMLRQIGNAVPPQFAETLFVHLKSALTAADEAEDRGQ</sequence>
<dbReference type="PANTHER" id="PTHR10629">
    <property type="entry name" value="CYTOSINE-SPECIFIC METHYLTRANSFERASE"/>
    <property type="match status" value="1"/>
</dbReference>
<organism evidence="6 7">
    <name type="scientific">Cladophialophora immunda</name>
    <dbReference type="NCBI Taxonomy" id="569365"/>
    <lineage>
        <taxon>Eukaryota</taxon>
        <taxon>Fungi</taxon>
        <taxon>Dikarya</taxon>
        <taxon>Ascomycota</taxon>
        <taxon>Pezizomycotina</taxon>
        <taxon>Eurotiomycetes</taxon>
        <taxon>Chaetothyriomycetidae</taxon>
        <taxon>Chaetothyriales</taxon>
        <taxon>Herpotrichiellaceae</taxon>
        <taxon>Cladophialophora</taxon>
    </lineage>
</organism>
<protein>
    <recommendedName>
        <fullName evidence="1">DNA (cytosine-5-)-methyltransferase</fullName>
        <ecNumber evidence="1">2.1.1.37</ecNumber>
    </recommendedName>
</protein>
<dbReference type="Pfam" id="PF00145">
    <property type="entry name" value="DNA_methylase"/>
    <property type="match status" value="2"/>
</dbReference>
<dbReference type="GO" id="GO:0003886">
    <property type="term" value="F:DNA (cytosine-5-)-methyltransferase activity"/>
    <property type="evidence" value="ECO:0007669"/>
    <property type="project" value="UniProtKB-EC"/>
</dbReference>
<evidence type="ECO:0000256" key="3">
    <source>
        <dbReference type="ARBA" id="ARBA00022679"/>
    </source>
</evidence>
<dbReference type="AlphaFoldDB" id="A0A0D2CUZ1"/>
<dbReference type="GO" id="GO:0005634">
    <property type="term" value="C:nucleus"/>
    <property type="evidence" value="ECO:0007669"/>
    <property type="project" value="TreeGrafter"/>
</dbReference>
<name>A0A0D2CUZ1_9EURO</name>
<dbReference type="STRING" id="569365.A0A0D2CUZ1"/>
<dbReference type="InterPro" id="IPR001525">
    <property type="entry name" value="C5_MeTfrase"/>
</dbReference>
<evidence type="ECO:0000256" key="4">
    <source>
        <dbReference type="ARBA" id="ARBA00022691"/>
    </source>
</evidence>
<keyword evidence="2 5" id="KW-0489">Methyltransferase</keyword>
<evidence type="ECO:0000256" key="1">
    <source>
        <dbReference type="ARBA" id="ARBA00011975"/>
    </source>
</evidence>
<dbReference type="GO" id="GO:0044027">
    <property type="term" value="P:negative regulation of gene expression via chromosomal CpG island methylation"/>
    <property type="evidence" value="ECO:0007669"/>
    <property type="project" value="TreeGrafter"/>
</dbReference>
<reference evidence="6 7" key="1">
    <citation type="submission" date="2015-01" db="EMBL/GenBank/DDBJ databases">
        <title>The Genome Sequence of Cladophialophora immunda CBS83496.</title>
        <authorList>
            <consortium name="The Broad Institute Genomics Platform"/>
            <person name="Cuomo C."/>
            <person name="de Hoog S."/>
            <person name="Gorbushina A."/>
            <person name="Stielow B."/>
            <person name="Teixiera M."/>
            <person name="Abouelleil A."/>
            <person name="Chapman S.B."/>
            <person name="Priest M."/>
            <person name="Young S.K."/>
            <person name="Wortman J."/>
            <person name="Nusbaum C."/>
            <person name="Birren B."/>
        </authorList>
    </citation>
    <scope>NUCLEOTIDE SEQUENCE [LARGE SCALE GENOMIC DNA]</scope>
    <source>
        <strain evidence="6 7">CBS 83496</strain>
    </source>
</reference>
<dbReference type="Proteomes" id="UP000054466">
    <property type="component" value="Unassembled WGS sequence"/>
</dbReference>
<dbReference type="PROSITE" id="PS51679">
    <property type="entry name" value="SAM_MT_C5"/>
    <property type="match status" value="1"/>
</dbReference>
<dbReference type="SUPFAM" id="SSF53335">
    <property type="entry name" value="S-adenosyl-L-methionine-dependent methyltransferases"/>
    <property type="match status" value="1"/>
</dbReference>
<dbReference type="EC" id="2.1.1.37" evidence="1"/>
<evidence type="ECO:0000256" key="2">
    <source>
        <dbReference type="ARBA" id="ARBA00022603"/>
    </source>
</evidence>
<accession>A0A0D2CUZ1</accession>
<keyword evidence="3 5" id="KW-0808">Transferase</keyword>
<dbReference type="Gene3D" id="3.40.50.150">
    <property type="entry name" value="Vaccinia Virus protein VP39"/>
    <property type="match status" value="1"/>
</dbReference>
<dbReference type="HOGENOM" id="CLU_012943_0_0_1"/>
<proteinExistence type="inferred from homology"/>
<feature type="active site" evidence="5">
    <location>
        <position position="351"/>
    </location>
</feature>
<dbReference type="GO" id="GO:0003677">
    <property type="term" value="F:DNA binding"/>
    <property type="evidence" value="ECO:0007669"/>
    <property type="project" value="TreeGrafter"/>
</dbReference>
<gene>
    <name evidence="6" type="ORF">PV07_07203</name>
</gene>
<dbReference type="RefSeq" id="XP_016247685.1">
    <property type="nucleotide sequence ID" value="XM_016394266.1"/>
</dbReference>
<dbReference type="PRINTS" id="PR00105">
    <property type="entry name" value="C5METTRFRASE"/>
</dbReference>
<dbReference type="GeneID" id="27346397"/>
<keyword evidence="7" id="KW-1185">Reference proteome</keyword>
<dbReference type="PANTHER" id="PTHR10629:SF52">
    <property type="entry name" value="DNA (CYTOSINE-5)-METHYLTRANSFERASE 1"/>
    <property type="match status" value="1"/>
</dbReference>
<dbReference type="InterPro" id="IPR029063">
    <property type="entry name" value="SAM-dependent_MTases_sf"/>
</dbReference>
<comment type="similarity">
    <text evidence="5">Belongs to the class I-like SAM-binding methyltransferase superfamily. C5-methyltransferase family.</text>
</comment>
<evidence type="ECO:0000256" key="5">
    <source>
        <dbReference type="PROSITE-ProRule" id="PRU01016"/>
    </source>
</evidence>
<dbReference type="InterPro" id="IPR050390">
    <property type="entry name" value="C5-Methyltransferase"/>
</dbReference>
<evidence type="ECO:0000313" key="7">
    <source>
        <dbReference type="Proteomes" id="UP000054466"/>
    </source>
</evidence>